<dbReference type="AlphaFoldDB" id="A0A1I4E060"/>
<proteinExistence type="predicted"/>
<evidence type="ECO:0000313" key="2">
    <source>
        <dbReference type="Proteomes" id="UP000199533"/>
    </source>
</evidence>
<name>A0A1I4E060_9PROT</name>
<keyword evidence="2" id="KW-1185">Reference proteome</keyword>
<accession>A0A1I4E060</accession>
<dbReference type="InterPro" id="IPR013397">
    <property type="entry name" value="CRISPR-assoc_prot_Csy1"/>
</dbReference>
<dbReference type="RefSeq" id="WP_090701172.1">
    <property type="nucleotide sequence ID" value="NZ_FOSP01000024.1"/>
</dbReference>
<reference evidence="2" key="1">
    <citation type="submission" date="2016-10" db="EMBL/GenBank/DDBJ databases">
        <authorList>
            <person name="Varghese N."/>
            <person name="Submissions S."/>
        </authorList>
    </citation>
    <scope>NUCLEOTIDE SEQUENCE [LARGE SCALE GENOMIC DNA]</scope>
    <source>
        <strain evidence="2">Nm69</strain>
    </source>
</reference>
<dbReference type="Pfam" id="PF09611">
    <property type="entry name" value="Cas_Csy1"/>
    <property type="match status" value="1"/>
</dbReference>
<evidence type="ECO:0000313" key="1">
    <source>
        <dbReference type="EMBL" id="SFK97907.1"/>
    </source>
</evidence>
<dbReference type="NCBIfam" id="TIGR02564">
    <property type="entry name" value="cas_Csy1"/>
    <property type="match status" value="1"/>
</dbReference>
<dbReference type="OrthoDB" id="9815616at2"/>
<gene>
    <name evidence="1" type="ORF">SAMN05216302_10245</name>
</gene>
<organism evidence="1 2">
    <name type="scientific">Nitrosomonas aestuarii</name>
    <dbReference type="NCBI Taxonomy" id="52441"/>
    <lineage>
        <taxon>Bacteria</taxon>
        <taxon>Pseudomonadati</taxon>
        <taxon>Pseudomonadota</taxon>
        <taxon>Betaproteobacteria</taxon>
        <taxon>Nitrosomonadales</taxon>
        <taxon>Nitrosomonadaceae</taxon>
        <taxon>Nitrosomonas</taxon>
    </lineage>
</organism>
<dbReference type="Proteomes" id="UP000199533">
    <property type="component" value="Unassembled WGS sequence"/>
</dbReference>
<sequence length="421" mass="48438">MLDPAIAAFFSERKAGWLKKKLKPDMTEIEAREVENECEELFSLESWLPNAAKRAGQMSISTHPCTFSHPSSRKNKNGFVTSVIVNTSRKADGYLRSGNTNVETDALGNAAVLDVYKFLSIVTEDGGTVLEHIQQDSELGKSLLNIKTETYDNLKTGFMEMVLSDETLITSSKIKQVYFPVNGGYHQLSILTNSGMVFELRKRVDALRFSDTVKEGRELRRNNIYSESGYSEIYNITTIGYGGTKPQNVSVLSNQNGGKAHMLLSVPPMLEQREIKFPTKDFFIQNLHYYDCKDILERLDNIFKIERDGQIPLEKIRMGRDRCLGDIFDMIFQKMMALREASTNQFWSETSRLPAWQKLWLCEQHREQRIEHDDWLDTLCKQIADWIGDAYKSSTKHPVMLGEAERYYIKEYIDDNKELLR</sequence>
<protein>
    <submittedName>
        <fullName evidence="1">CRISPR-associated protein, Csy1 family</fullName>
    </submittedName>
</protein>
<dbReference type="STRING" id="52441.SAMN05216302_10245"/>
<dbReference type="EMBL" id="FOSP01000024">
    <property type="protein sequence ID" value="SFK97907.1"/>
    <property type="molecule type" value="Genomic_DNA"/>
</dbReference>